<feature type="compositionally biased region" description="Gly residues" evidence="3">
    <location>
        <begin position="1279"/>
        <end position="1289"/>
    </location>
</feature>
<dbReference type="SUPFAM" id="SSF50969">
    <property type="entry name" value="YVTN repeat-like/Quinoprotein amine dehydrogenase"/>
    <property type="match status" value="1"/>
</dbReference>
<dbReference type="InParanoid" id="A0A2V0NQL9"/>
<feature type="region of interest" description="Disordered" evidence="3">
    <location>
        <begin position="1175"/>
        <end position="1213"/>
    </location>
</feature>
<dbReference type="PANTHER" id="PTHR32215:SF0">
    <property type="entry name" value="CILIA- AND FLAGELLA-ASSOCIATED PROTEIN 57"/>
    <property type="match status" value="1"/>
</dbReference>
<evidence type="ECO:0000256" key="3">
    <source>
        <dbReference type="SAM" id="MobiDB-lite"/>
    </source>
</evidence>
<dbReference type="PANTHER" id="PTHR32215">
    <property type="entry name" value="CILIA- AND FLAGELLA-ASSOCIATED PROTEIN 57"/>
    <property type="match status" value="1"/>
</dbReference>
<proteinExistence type="predicted"/>
<dbReference type="SUPFAM" id="SSF50978">
    <property type="entry name" value="WD40 repeat-like"/>
    <property type="match status" value="1"/>
</dbReference>
<evidence type="ECO:0000256" key="2">
    <source>
        <dbReference type="SAM" id="Coils"/>
    </source>
</evidence>
<protein>
    <submittedName>
        <fullName evidence="4">Cilia-and flagella-associated protein</fullName>
    </submittedName>
</protein>
<dbReference type="Gene3D" id="1.10.287.1490">
    <property type="match status" value="1"/>
</dbReference>
<accession>A0A2V0NQL9</accession>
<feature type="compositionally biased region" description="Low complexity" evidence="3">
    <location>
        <begin position="1175"/>
        <end position="1192"/>
    </location>
</feature>
<comment type="caution">
    <text evidence="4">The sequence shown here is derived from an EMBL/GenBank/DDBJ whole genome shotgun (WGS) entry which is preliminary data.</text>
</comment>
<dbReference type="EMBL" id="BDRX01000013">
    <property type="protein sequence ID" value="GBF89931.1"/>
    <property type="molecule type" value="Genomic_DNA"/>
</dbReference>
<keyword evidence="4" id="KW-0969">Cilium</keyword>
<keyword evidence="1" id="KW-0853">WD repeat</keyword>
<evidence type="ECO:0000313" key="4">
    <source>
        <dbReference type="EMBL" id="GBF89931.1"/>
    </source>
</evidence>
<dbReference type="PROSITE" id="PS50082">
    <property type="entry name" value="WD_REPEATS_2"/>
    <property type="match status" value="1"/>
</dbReference>
<keyword evidence="2" id="KW-0175">Coiled coil</keyword>
<feature type="compositionally biased region" description="Gly residues" evidence="3">
    <location>
        <begin position="1193"/>
        <end position="1209"/>
    </location>
</feature>
<dbReference type="InterPro" id="IPR036322">
    <property type="entry name" value="WD40_repeat_dom_sf"/>
</dbReference>
<dbReference type="Proteomes" id="UP000247498">
    <property type="component" value="Unassembled WGS sequence"/>
</dbReference>
<dbReference type="SMART" id="SM00320">
    <property type="entry name" value="WD40"/>
    <property type="match status" value="7"/>
</dbReference>
<keyword evidence="5" id="KW-1185">Reference proteome</keyword>
<feature type="compositionally biased region" description="Gly residues" evidence="3">
    <location>
        <begin position="219"/>
        <end position="237"/>
    </location>
</feature>
<dbReference type="InterPro" id="IPR001680">
    <property type="entry name" value="WD40_rpt"/>
</dbReference>
<dbReference type="STRING" id="307507.A0A2V0NQL9"/>
<feature type="coiled-coil region" evidence="2">
    <location>
        <begin position="911"/>
        <end position="959"/>
    </location>
</feature>
<dbReference type="Pfam" id="PF00400">
    <property type="entry name" value="WD40"/>
    <property type="match status" value="2"/>
</dbReference>
<gene>
    <name evidence="4" type="ORF">Rsub_02635</name>
</gene>
<reference evidence="4 5" key="1">
    <citation type="journal article" date="2018" name="Sci. Rep.">
        <title>Raphidocelis subcapitata (=Pseudokirchneriella subcapitata) provides an insight into genome evolution and environmental adaptations in the Sphaeropleales.</title>
        <authorList>
            <person name="Suzuki S."/>
            <person name="Yamaguchi H."/>
            <person name="Nakajima N."/>
            <person name="Kawachi M."/>
        </authorList>
    </citation>
    <scope>NUCLEOTIDE SEQUENCE [LARGE SCALE GENOMIC DNA]</scope>
    <source>
        <strain evidence="4 5">NIES-35</strain>
    </source>
</reference>
<dbReference type="PROSITE" id="PS50294">
    <property type="entry name" value="WD_REPEATS_REGION"/>
    <property type="match status" value="1"/>
</dbReference>
<name>A0A2V0NQL9_9CHLO</name>
<dbReference type="InterPro" id="IPR015943">
    <property type="entry name" value="WD40/YVTN_repeat-like_dom_sf"/>
</dbReference>
<dbReference type="Gene3D" id="2.130.10.10">
    <property type="entry name" value="YVTN repeat-like/Quinoprotein amine dehydrogenase"/>
    <property type="match status" value="3"/>
</dbReference>
<organism evidence="4 5">
    <name type="scientific">Raphidocelis subcapitata</name>
    <dbReference type="NCBI Taxonomy" id="307507"/>
    <lineage>
        <taxon>Eukaryota</taxon>
        <taxon>Viridiplantae</taxon>
        <taxon>Chlorophyta</taxon>
        <taxon>core chlorophytes</taxon>
        <taxon>Chlorophyceae</taxon>
        <taxon>CS clade</taxon>
        <taxon>Sphaeropleales</taxon>
        <taxon>Selenastraceae</taxon>
        <taxon>Raphidocelis</taxon>
    </lineage>
</organism>
<dbReference type="OrthoDB" id="47276at2759"/>
<keyword evidence="4" id="KW-0966">Cell projection</keyword>
<dbReference type="InterPro" id="IPR011044">
    <property type="entry name" value="Quino_amine_DH_bsu"/>
</dbReference>
<feature type="compositionally biased region" description="Low complexity" evidence="3">
    <location>
        <begin position="1266"/>
        <end position="1278"/>
    </location>
</feature>
<dbReference type="InterPro" id="IPR052993">
    <property type="entry name" value="CFA-57"/>
</dbReference>
<feature type="coiled-coil region" evidence="2">
    <location>
        <begin position="681"/>
        <end position="875"/>
    </location>
</feature>
<evidence type="ECO:0000256" key="1">
    <source>
        <dbReference type="PROSITE-ProRule" id="PRU00221"/>
    </source>
</evidence>
<feature type="region of interest" description="Disordered" evidence="3">
    <location>
        <begin position="1256"/>
        <end position="1331"/>
    </location>
</feature>
<feature type="compositionally biased region" description="Gly residues" evidence="3">
    <location>
        <begin position="1297"/>
        <end position="1310"/>
    </location>
</feature>
<evidence type="ECO:0000313" key="5">
    <source>
        <dbReference type="Proteomes" id="UP000247498"/>
    </source>
</evidence>
<feature type="region of interest" description="Disordered" evidence="3">
    <location>
        <begin position="219"/>
        <end position="239"/>
    </location>
</feature>
<sequence length="1331" mass="141018">MAAAAASGLAPRLVFGLRVPSGPGGGDCLQYAEDGGFIYAAGAAAVICAPDGRSQRFLPGGPDCECVTALAVAPNRRLLAVAERSEKGVISVYDLQTLKRRKALLAAEVGSQEYVSLSFSPDGKQLLAQGGGPEWNLLLFAWERAKVTACIRATNNLGAPLCKCALSPGDGGLATALGPGVLRIFRVSESGLKALPLGNAKRESLPFTSQAWLPVGGGAGGGAAGGGESGGGAGADVGGARDKERQLLGTSDGEILLLEGTELKATFSCETGGRSVEALAAYRRGFAAGQDGGLVTLFERDERDAAGFRRARTLTVHNHPHKVRFLAVSPGEEQLALALEGGPAFALALANQELMKPEEMNFEPLGPGVHTEGVTGLDTCVRRPLVATCSTDRHVRLWNYIDRTCELDKAFTEEAHAIALHPSGSLLLVGFSDRLRLMAVLLDDLRTVKEFAIRGCREVCFAHGGHLFAAANGAAVGVFSTYTSENIGNLRGHNSKVRGLCWSADDSRLLTAGADGAVYEWRLSDLKREKENVLKGCIYSAVASTADNKSLLAAGSDGRIRELEDSAGAGTVVAREVDAGSPVTALAVPFGGRVVFAGTESGALRGYRLPLNGEYYEVKLHAGPVTRLVVSWDDGTLLSAGGDGAVALLDIRDRELARASSRKDLERLPWAEEVLVSKAELDERRARVSELEQQVSELTMSTEYQLRLKDLHAAERLKEVTDRAAAAAEAERQKYEALLAEKNEQELEYEERLRGAEARAAAQLAALDAQYQSKLMAEVERYSTLLQEKEALNERWDEQNGLLVESHERVVAELTEEYEAKLAEEALAREAARRERDELEKEFAEVKRQVEEDADRELEDARARAEARLAAERETSLRLKGENGIMRKKFQGLARDLDEQREALAAQQAAQRELYATIRGLERDIEGLKREIRERDDAIGDKERRIHELKRKNQELEKFKFVLDYKIKELKRQIEPREAEIGKMRQIVSAMDAELERYHRSNSGLDLAIQSLRQKESGLQSEVLAQRGSKAEVASRLDRVVRDISELSAVIQDPKALKDKAKWLYQRHCGGAAPPEAPDDAVASEHARQRQYLERTVDGLKRKLAADAEAHRLEGLHVMGQNAALIREINELRREIKALKSGGGAAGARGAGARGGSLASLSSSYTAAGRSSGAAASGGVAAASKPRGRAGSSAGGGGVPASPGGGGADASGLAREVEAQRALVESLRSKLEARDGVVRSLAAAAASASKQAVAVAAAPPGGGGPPLQQQGAPAASGDDAGGGGFGALSGLGAAAAEGGGGSDGVGGAFPEGGVPAGSEGLEAQPAAVEAV</sequence>
<keyword evidence="4" id="KW-0282">Flagellum</keyword>
<feature type="repeat" description="WD" evidence="1">
    <location>
        <begin position="490"/>
        <end position="531"/>
    </location>
</feature>